<feature type="domain" description="C2H2-type" evidence="10">
    <location>
        <begin position="384"/>
        <end position="412"/>
    </location>
</feature>
<dbReference type="InterPro" id="IPR013087">
    <property type="entry name" value="Znf_C2H2_type"/>
</dbReference>
<keyword evidence="2" id="KW-0479">Metal-binding</keyword>
<dbReference type="GeneID" id="106114755"/>
<dbReference type="PROSITE" id="PS00028">
    <property type="entry name" value="ZINC_FINGER_C2H2_1"/>
    <property type="match status" value="6"/>
</dbReference>
<keyword evidence="5" id="KW-0862">Zinc</keyword>
<dbReference type="Pfam" id="PF00096">
    <property type="entry name" value="zf-C2H2"/>
    <property type="match status" value="3"/>
</dbReference>
<dbReference type="GO" id="GO:0005634">
    <property type="term" value="C:nucleus"/>
    <property type="evidence" value="ECO:0007669"/>
    <property type="project" value="UniProtKB-SubCell"/>
</dbReference>
<evidence type="ECO:0000259" key="10">
    <source>
        <dbReference type="PROSITE" id="PS50157"/>
    </source>
</evidence>
<keyword evidence="3" id="KW-0677">Repeat</keyword>
<feature type="domain" description="C2H2-type" evidence="10">
    <location>
        <begin position="355"/>
        <end position="378"/>
    </location>
</feature>
<sequence length="497" mass="57606">MEDLCSTCLCVGRNLFFIGETGFYNMFYQILNEIQVYDTSLCVRVCWECRAALRRFQMFKSQVQRSYSQLLHVQVQNGSTKLLLSKEPKLKIQQVVNINYPETIVKEESDDDIPIEKLKREAIDEMHCEPETFVRDLNLPHTKKESSKKKNKTRLKKKIKKKKNKMKADVISDSENWPDVTEDMQKMDDSVLEDKKIANCDTDIQIDVNIQDRKEITGSVGEVGDVGVVGEVGAVGDVGVGDVCDVGGPRRGPRCRERVPERPQCVECGKMFSSKKTYRYHLNVLHKGENRYPCPRCGKVYQWKSNLGRHMRSHKARDSGELHCSPCGKLFASVATYRQHLRVSRRHVPETEFSFTCDECGKKFVSKTRLRDHIDWEHLHNIKFRCHLCNKAYKCHTSLYVHLQNVHRDKDARHNLCHVCGKSYQNAAKLKYHIVAMHTSETPYRCERCGAAFGWYSSLYRHVREVHYKMKVQPKKTKKGKKNDMTPLILPQQAMPT</sequence>
<evidence type="ECO:0000256" key="4">
    <source>
        <dbReference type="ARBA" id="ARBA00022771"/>
    </source>
</evidence>
<feature type="domain" description="C2H2-type" evidence="10">
    <location>
        <begin position="415"/>
        <end position="443"/>
    </location>
</feature>
<dbReference type="AlphaFoldDB" id="A0AAJ7E5K0"/>
<evidence type="ECO:0000256" key="1">
    <source>
        <dbReference type="ARBA" id="ARBA00004123"/>
    </source>
</evidence>
<organism evidence="11">
    <name type="scientific">Papilio xuthus</name>
    <name type="common">Asian swallowtail butterfly</name>
    <dbReference type="NCBI Taxonomy" id="66420"/>
    <lineage>
        <taxon>Eukaryota</taxon>
        <taxon>Metazoa</taxon>
        <taxon>Ecdysozoa</taxon>
        <taxon>Arthropoda</taxon>
        <taxon>Hexapoda</taxon>
        <taxon>Insecta</taxon>
        <taxon>Pterygota</taxon>
        <taxon>Neoptera</taxon>
        <taxon>Endopterygota</taxon>
        <taxon>Lepidoptera</taxon>
        <taxon>Glossata</taxon>
        <taxon>Ditrysia</taxon>
        <taxon>Papilionoidea</taxon>
        <taxon>Papilionidae</taxon>
        <taxon>Papilioninae</taxon>
        <taxon>Papilio</taxon>
    </lineage>
</organism>
<gene>
    <name evidence="11" type="primary">LOC106114755</name>
</gene>
<feature type="domain" description="C2H2-type" evidence="10">
    <location>
        <begin position="292"/>
        <end position="319"/>
    </location>
</feature>
<evidence type="ECO:0000256" key="5">
    <source>
        <dbReference type="ARBA" id="ARBA00022833"/>
    </source>
</evidence>
<dbReference type="SMART" id="SM00355">
    <property type="entry name" value="ZnF_C2H2"/>
    <property type="match status" value="7"/>
</dbReference>
<evidence type="ECO:0000256" key="9">
    <source>
        <dbReference type="SAM" id="MobiDB-lite"/>
    </source>
</evidence>
<dbReference type="Proteomes" id="UP000694872">
    <property type="component" value="Unplaced"/>
</dbReference>
<evidence type="ECO:0000313" key="11">
    <source>
        <dbReference type="RefSeq" id="XP_013163529.1"/>
    </source>
</evidence>
<evidence type="ECO:0000256" key="6">
    <source>
        <dbReference type="ARBA" id="ARBA00023125"/>
    </source>
</evidence>
<dbReference type="KEGG" id="pxu:106114755"/>
<dbReference type="Gene3D" id="3.30.160.60">
    <property type="entry name" value="Classic Zinc Finger"/>
    <property type="match status" value="4"/>
</dbReference>
<keyword evidence="7" id="KW-0539">Nucleus</keyword>
<dbReference type="Pfam" id="PF12874">
    <property type="entry name" value="zf-met"/>
    <property type="match status" value="1"/>
</dbReference>
<evidence type="ECO:0000256" key="8">
    <source>
        <dbReference type="PROSITE-ProRule" id="PRU00042"/>
    </source>
</evidence>
<dbReference type="GO" id="GO:0008270">
    <property type="term" value="F:zinc ion binding"/>
    <property type="evidence" value="ECO:0007669"/>
    <property type="project" value="UniProtKB-KW"/>
</dbReference>
<feature type="domain" description="C2H2-type" evidence="10">
    <location>
        <begin position="263"/>
        <end position="291"/>
    </location>
</feature>
<dbReference type="InterPro" id="IPR050331">
    <property type="entry name" value="Zinc_finger"/>
</dbReference>
<evidence type="ECO:0000256" key="3">
    <source>
        <dbReference type="ARBA" id="ARBA00022737"/>
    </source>
</evidence>
<dbReference type="PANTHER" id="PTHR16515">
    <property type="entry name" value="PR DOMAIN ZINC FINGER PROTEIN"/>
    <property type="match status" value="1"/>
</dbReference>
<feature type="domain" description="C2H2-type" evidence="10">
    <location>
        <begin position="444"/>
        <end position="472"/>
    </location>
</feature>
<reference evidence="11" key="1">
    <citation type="submission" date="2025-08" db="UniProtKB">
        <authorList>
            <consortium name="RefSeq"/>
        </authorList>
    </citation>
    <scope>IDENTIFICATION</scope>
</reference>
<accession>A0AAJ7E5K0</accession>
<evidence type="ECO:0000256" key="2">
    <source>
        <dbReference type="ARBA" id="ARBA00022723"/>
    </source>
</evidence>
<dbReference type="PROSITE" id="PS50157">
    <property type="entry name" value="ZINC_FINGER_C2H2_2"/>
    <property type="match status" value="7"/>
</dbReference>
<keyword evidence="6" id="KW-0238">DNA-binding</keyword>
<feature type="domain" description="C2H2-type" evidence="10">
    <location>
        <begin position="322"/>
        <end position="352"/>
    </location>
</feature>
<dbReference type="RefSeq" id="XP_013163529.1">
    <property type="nucleotide sequence ID" value="XM_013308075.1"/>
</dbReference>
<dbReference type="InterPro" id="IPR036236">
    <property type="entry name" value="Znf_C2H2_sf"/>
</dbReference>
<dbReference type="FunFam" id="3.30.160.60:FF:000870">
    <property type="entry name" value="zinc finger protein 197 isoform X1"/>
    <property type="match status" value="1"/>
</dbReference>
<evidence type="ECO:0000256" key="7">
    <source>
        <dbReference type="ARBA" id="ARBA00023242"/>
    </source>
</evidence>
<dbReference type="PANTHER" id="PTHR16515:SF49">
    <property type="entry name" value="GASTRULA ZINC FINGER PROTEIN XLCGF49.1-LIKE-RELATED"/>
    <property type="match status" value="1"/>
</dbReference>
<keyword evidence="4 8" id="KW-0863">Zinc-finger</keyword>
<dbReference type="SUPFAM" id="SSF57667">
    <property type="entry name" value="beta-beta-alpha zinc fingers"/>
    <property type="match status" value="3"/>
</dbReference>
<name>A0AAJ7E5K0_PAPXU</name>
<feature type="region of interest" description="Disordered" evidence="9">
    <location>
        <begin position="473"/>
        <end position="497"/>
    </location>
</feature>
<dbReference type="GO" id="GO:0010468">
    <property type="term" value="P:regulation of gene expression"/>
    <property type="evidence" value="ECO:0007669"/>
    <property type="project" value="TreeGrafter"/>
</dbReference>
<proteinExistence type="predicted"/>
<comment type="subcellular location">
    <subcellularLocation>
        <location evidence="1">Nucleus</location>
    </subcellularLocation>
</comment>
<protein>
    <submittedName>
        <fullName evidence="11">Zinc finger and SCAN domain-containing protein 21-like</fullName>
    </submittedName>
</protein>